<organism evidence="1">
    <name type="scientific">marine sediment metagenome</name>
    <dbReference type="NCBI Taxonomy" id="412755"/>
    <lineage>
        <taxon>unclassified sequences</taxon>
        <taxon>metagenomes</taxon>
        <taxon>ecological metagenomes</taxon>
    </lineage>
</organism>
<proteinExistence type="predicted"/>
<comment type="caution">
    <text evidence="1">The sequence shown here is derived from an EMBL/GenBank/DDBJ whole genome shotgun (WGS) entry which is preliminary data.</text>
</comment>
<name>A0A0F9A211_9ZZZZ</name>
<sequence length="106" mass="10622">AADRVSVGRSAGAPLARHAIAQGLGPVAGQDLRARLTTWLADGQVAAPPTGGALGAMLIGLEWSEAMLVLNSFAPDALRAACLADVPADPMHEHGEEAAHGPDAGP</sequence>
<protein>
    <submittedName>
        <fullName evidence="1">Uncharacterized protein</fullName>
    </submittedName>
</protein>
<accession>A0A0F9A211</accession>
<feature type="non-terminal residue" evidence="1">
    <location>
        <position position="1"/>
    </location>
</feature>
<dbReference type="EMBL" id="LAZR01060181">
    <property type="protein sequence ID" value="KKK66221.1"/>
    <property type="molecule type" value="Genomic_DNA"/>
</dbReference>
<evidence type="ECO:0000313" key="1">
    <source>
        <dbReference type="EMBL" id="KKK66221.1"/>
    </source>
</evidence>
<dbReference type="AlphaFoldDB" id="A0A0F9A211"/>
<reference evidence="1" key="1">
    <citation type="journal article" date="2015" name="Nature">
        <title>Complex archaea that bridge the gap between prokaryotes and eukaryotes.</title>
        <authorList>
            <person name="Spang A."/>
            <person name="Saw J.H."/>
            <person name="Jorgensen S.L."/>
            <person name="Zaremba-Niedzwiedzka K."/>
            <person name="Martijn J."/>
            <person name="Lind A.E."/>
            <person name="van Eijk R."/>
            <person name="Schleper C."/>
            <person name="Guy L."/>
            <person name="Ettema T.J."/>
        </authorList>
    </citation>
    <scope>NUCLEOTIDE SEQUENCE</scope>
</reference>
<gene>
    <name evidence="1" type="ORF">LCGC14_2966270</name>
</gene>